<keyword evidence="3" id="KW-1185">Reference proteome</keyword>
<sequence length="118" mass="13004">MICFISGHLDLSEQEFQEHYAPRIDRAIALGATFVIGDARGADAMAQSYLKLKGATAIVFHMFDSPRHNAGFPTKGGFKNDSERDSAMTLDSTEDLAWIRPGREKSGTAKNLQRRTAT</sequence>
<dbReference type="RefSeq" id="WP_267537969.1">
    <property type="nucleotide sequence ID" value="NZ_JAPNKA010000001.1"/>
</dbReference>
<evidence type="ECO:0000256" key="1">
    <source>
        <dbReference type="SAM" id="MobiDB-lite"/>
    </source>
</evidence>
<protein>
    <recommendedName>
        <fullName evidence="4">DUF1330 domain-containing protein</fullName>
    </recommendedName>
</protein>
<dbReference type="EMBL" id="JAPNKA010000001">
    <property type="protein sequence ID" value="MCY1079238.1"/>
    <property type="molecule type" value="Genomic_DNA"/>
</dbReference>
<gene>
    <name evidence="2" type="ORF">OV287_32735</name>
</gene>
<name>A0ABT4AC32_9BACT</name>
<dbReference type="Proteomes" id="UP001207654">
    <property type="component" value="Unassembled WGS sequence"/>
</dbReference>
<evidence type="ECO:0000313" key="3">
    <source>
        <dbReference type="Proteomes" id="UP001207654"/>
    </source>
</evidence>
<feature type="region of interest" description="Disordered" evidence="1">
    <location>
        <begin position="71"/>
        <end position="94"/>
    </location>
</feature>
<proteinExistence type="predicted"/>
<organism evidence="2 3">
    <name type="scientific">Archangium lansingense</name>
    <dbReference type="NCBI Taxonomy" id="2995310"/>
    <lineage>
        <taxon>Bacteria</taxon>
        <taxon>Pseudomonadati</taxon>
        <taxon>Myxococcota</taxon>
        <taxon>Myxococcia</taxon>
        <taxon>Myxococcales</taxon>
        <taxon>Cystobacterineae</taxon>
        <taxon>Archangiaceae</taxon>
        <taxon>Archangium</taxon>
    </lineage>
</organism>
<feature type="region of interest" description="Disordered" evidence="1">
    <location>
        <begin position="99"/>
        <end position="118"/>
    </location>
</feature>
<evidence type="ECO:0000313" key="2">
    <source>
        <dbReference type="EMBL" id="MCY1079238.1"/>
    </source>
</evidence>
<comment type="caution">
    <text evidence="2">The sequence shown here is derived from an EMBL/GenBank/DDBJ whole genome shotgun (WGS) entry which is preliminary data.</text>
</comment>
<feature type="compositionally biased region" description="Polar residues" evidence="1">
    <location>
        <begin position="108"/>
        <end position="118"/>
    </location>
</feature>
<evidence type="ECO:0008006" key="4">
    <source>
        <dbReference type="Google" id="ProtNLM"/>
    </source>
</evidence>
<accession>A0ABT4AC32</accession>
<reference evidence="2 3" key="1">
    <citation type="submission" date="2022-11" db="EMBL/GenBank/DDBJ databases">
        <title>Minimal conservation of predation-associated metabolite biosynthetic gene clusters underscores biosynthetic potential of Myxococcota including descriptions for ten novel species: Archangium lansinium sp. nov., Myxococcus landrumus sp. nov., Nannocystis bai.</title>
        <authorList>
            <person name="Ahearne A."/>
            <person name="Stevens C."/>
            <person name="Phillips K."/>
        </authorList>
    </citation>
    <scope>NUCLEOTIDE SEQUENCE [LARGE SCALE GENOMIC DNA]</scope>
    <source>
        <strain evidence="2 3">MIWBW</strain>
    </source>
</reference>